<dbReference type="PROSITE" id="PS50943">
    <property type="entry name" value="HTH_CROC1"/>
    <property type="match status" value="1"/>
</dbReference>
<evidence type="ECO:0000259" key="4">
    <source>
        <dbReference type="PROSITE" id="PS50943"/>
    </source>
</evidence>
<sequence length="255" mass="28866">MKSKLPIEVTRFKEIREKYNFTQQTFAETLGIKSSTADIERGKSKISGSIVVELMEQFKVNPLWLYGKSNQKELSTTVNTAPKILTVTPENNDGIVLVNVKAAAGYPHNIQDLDWYEELPAFTLPLPEYRNATYRGFQVEGDSMLPGLHPKEWVLGKSVENVNMLNNHAICVVVLHDSVLVKKVQKHDNNEHLSLISLNPEYPPITINTFDIQELWEVKSKISMELDGDAGNIALSQIQQSITELKSEIQYLKNK</sequence>
<dbReference type="SUPFAM" id="SSF51306">
    <property type="entry name" value="LexA/Signal peptidase"/>
    <property type="match status" value="1"/>
</dbReference>
<reference evidence="5" key="1">
    <citation type="submission" date="2022-11" db="EMBL/GenBank/DDBJ databases">
        <title>High-quality draft genome sequence of Galbibacter sp. strain CMA-7.</title>
        <authorList>
            <person name="Wei L."/>
            <person name="Dong C."/>
            <person name="Shao Z."/>
        </authorList>
    </citation>
    <scope>NUCLEOTIDE SEQUENCE</scope>
    <source>
        <strain evidence="5">CMA-7</strain>
    </source>
</reference>
<dbReference type="EMBL" id="JAPMUA010000007">
    <property type="protein sequence ID" value="MDG3587467.1"/>
    <property type="molecule type" value="Genomic_DNA"/>
</dbReference>
<dbReference type="Proteomes" id="UP001153642">
    <property type="component" value="Unassembled WGS sequence"/>
</dbReference>
<keyword evidence="2" id="KW-0238">DNA-binding</keyword>
<keyword evidence="6" id="KW-1185">Reference proteome</keyword>
<accession>A0ABT6FWJ6</accession>
<dbReference type="PANTHER" id="PTHR40661">
    <property type="match status" value="1"/>
</dbReference>
<keyword evidence="1" id="KW-0805">Transcription regulation</keyword>
<dbReference type="Pfam" id="PF12844">
    <property type="entry name" value="HTH_19"/>
    <property type="match status" value="1"/>
</dbReference>
<dbReference type="CDD" id="cd06529">
    <property type="entry name" value="S24_LexA-like"/>
    <property type="match status" value="1"/>
</dbReference>
<organism evidence="5 6">
    <name type="scientific">Galbibacter pacificus</name>
    <dbReference type="NCBI Taxonomy" id="2996052"/>
    <lineage>
        <taxon>Bacteria</taxon>
        <taxon>Pseudomonadati</taxon>
        <taxon>Bacteroidota</taxon>
        <taxon>Flavobacteriia</taxon>
        <taxon>Flavobacteriales</taxon>
        <taxon>Flavobacteriaceae</taxon>
        <taxon>Galbibacter</taxon>
    </lineage>
</organism>
<evidence type="ECO:0000313" key="6">
    <source>
        <dbReference type="Proteomes" id="UP001153642"/>
    </source>
</evidence>
<dbReference type="InterPro" id="IPR039418">
    <property type="entry name" value="LexA-like"/>
</dbReference>
<dbReference type="InterPro" id="IPR015927">
    <property type="entry name" value="Peptidase_S24_S26A/B/C"/>
</dbReference>
<dbReference type="SUPFAM" id="SSF47413">
    <property type="entry name" value="lambda repressor-like DNA-binding domains"/>
    <property type="match status" value="1"/>
</dbReference>
<dbReference type="Gene3D" id="1.10.260.40">
    <property type="entry name" value="lambda repressor-like DNA-binding domains"/>
    <property type="match status" value="1"/>
</dbReference>
<protein>
    <submittedName>
        <fullName evidence="5">LexA family transcriptional regulator</fullName>
    </submittedName>
</protein>
<comment type="caution">
    <text evidence="5">The sequence shown here is derived from an EMBL/GenBank/DDBJ whole genome shotgun (WGS) entry which is preliminary data.</text>
</comment>
<dbReference type="Gene3D" id="2.10.109.10">
    <property type="entry name" value="Umud Fragment, subunit A"/>
    <property type="match status" value="1"/>
</dbReference>
<evidence type="ECO:0000256" key="2">
    <source>
        <dbReference type="ARBA" id="ARBA00023125"/>
    </source>
</evidence>
<dbReference type="Pfam" id="PF00717">
    <property type="entry name" value="Peptidase_S24"/>
    <property type="match status" value="1"/>
</dbReference>
<feature type="domain" description="HTH cro/C1-type" evidence="4">
    <location>
        <begin position="12"/>
        <end position="65"/>
    </location>
</feature>
<dbReference type="InterPro" id="IPR036286">
    <property type="entry name" value="LexA/Signal_pep-like_sf"/>
</dbReference>
<dbReference type="InterPro" id="IPR001387">
    <property type="entry name" value="Cro/C1-type_HTH"/>
</dbReference>
<keyword evidence="3" id="KW-0804">Transcription</keyword>
<proteinExistence type="predicted"/>
<evidence type="ECO:0000313" key="5">
    <source>
        <dbReference type="EMBL" id="MDG3587467.1"/>
    </source>
</evidence>
<dbReference type="RefSeq" id="WP_277901301.1">
    <property type="nucleotide sequence ID" value="NZ_JAPMUA010000007.1"/>
</dbReference>
<dbReference type="SMART" id="SM00530">
    <property type="entry name" value="HTH_XRE"/>
    <property type="match status" value="1"/>
</dbReference>
<evidence type="ECO:0000256" key="1">
    <source>
        <dbReference type="ARBA" id="ARBA00023015"/>
    </source>
</evidence>
<name>A0ABT6FWJ6_9FLAO</name>
<dbReference type="PANTHER" id="PTHR40661:SF3">
    <property type="entry name" value="FELS-1 PROPHAGE TRANSCRIPTIONAL REGULATOR"/>
    <property type="match status" value="1"/>
</dbReference>
<dbReference type="InterPro" id="IPR010982">
    <property type="entry name" value="Lambda_DNA-bd_dom_sf"/>
</dbReference>
<gene>
    <name evidence="5" type="ORF">OSR52_16510</name>
</gene>
<evidence type="ECO:0000256" key="3">
    <source>
        <dbReference type="ARBA" id="ARBA00023163"/>
    </source>
</evidence>
<dbReference type="CDD" id="cd00093">
    <property type="entry name" value="HTH_XRE"/>
    <property type="match status" value="1"/>
</dbReference>